<gene>
    <name evidence="2" type="ORF">TRIATDRAFT_308445</name>
</gene>
<dbReference type="EMBL" id="ABDG02000024">
    <property type="protein sequence ID" value="EHK44886.1"/>
    <property type="molecule type" value="Genomic_DNA"/>
</dbReference>
<sequence length="304" mass="34747">MEYHSLYGFSFGSGSLLLSAEDELGLIQTEYEQWQRLFELDSEAFTPLPLPNDRYEAHQMAAAQRIGIHDDYAQDFYYQHARRISDAYEDLHQPQSADWASISDTRAESLVGVSRNEPQYLSDLPDESMRQIIYSDSYQNRLAPGLYIYRHGISPENEAGAPPVPFAGMPEDGNNAFRAMVESEEEYSNDEDTIFDVASEEESIDDQRGFEGDDEGIDDGDEDGDDEDSDSCMDLGEDEDEDSVEVDEEDGEAMHMREEVPLMRITRRSIFDQNFPTILCEEETWEVQWPSGTWQNAFNRTGQN</sequence>
<comment type="caution">
    <text evidence="2">The sequence shown here is derived from an EMBL/GenBank/DDBJ whole genome shotgun (WGS) entry which is preliminary data.</text>
</comment>
<proteinExistence type="predicted"/>
<keyword evidence="3" id="KW-1185">Reference proteome</keyword>
<dbReference type="OrthoDB" id="10652717at2759"/>
<evidence type="ECO:0000313" key="3">
    <source>
        <dbReference type="Proteomes" id="UP000005426"/>
    </source>
</evidence>
<dbReference type="HOGENOM" id="CLU_915453_0_0_1"/>
<dbReference type="AlphaFoldDB" id="G9NV65"/>
<evidence type="ECO:0000313" key="2">
    <source>
        <dbReference type="EMBL" id="EHK44886.1"/>
    </source>
</evidence>
<protein>
    <submittedName>
        <fullName evidence="2">Uncharacterized protein</fullName>
    </submittedName>
</protein>
<name>G9NV65_HYPAI</name>
<feature type="region of interest" description="Disordered" evidence="1">
    <location>
        <begin position="198"/>
        <end position="251"/>
    </location>
</feature>
<feature type="compositionally biased region" description="Acidic residues" evidence="1">
    <location>
        <begin position="212"/>
        <end position="251"/>
    </location>
</feature>
<dbReference type="GeneID" id="25782751"/>
<dbReference type="RefSeq" id="XP_013943133.1">
    <property type="nucleotide sequence ID" value="XM_014087658.1"/>
</dbReference>
<accession>G9NV65</accession>
<dbReference type="KEGG" id="tatv:25782751"/>
<dbReference type="Proteomes" id="UP000005426">
    <property type="component" value="Unassembled WGS sequence"/>
</dbReference>
<reference evidence="2 3" key="1">
    <citation type="journal article" date="2011" name="Genome Biol.">
        <title>Comparative genome sequence analysis underscores mycoparasitism as the ancestral life style of Trichoderma.</title>
        <authorList>
            <person name="Kubicek C.P."/>
            <person name="Herrera-Estrella A."/>
            <person name="Seidl-Seiboth V."/>
            <person name="Martinez D.A."/>
            <person name="Druzhinina I.S."/>
            <person name="Thon M."/>
            <person name="Zeilinger S."/>
            <person name="Casas-Flores S."/>
            <person name="Horwitz B.A."/>
            <person name="Mukherjee P.K."/>
            <person name="Mukherjee M."/>
            <person name="Kredics L."/>
            <person name="Alcaraz L.D."/>
            <person name="Aerts A."/>
            <person name="Antal Z."/>
            <person name="Atanasova L."/>
            <person name="Cervantes-Badillo M.G."/>
            <person name="Challacombe J."/>
            <person name="Chertkov O."/>
            <person name="McCluskey K."/>
            <person name="Coulpier F."/>
            <person name="Deshpande N."/>
            <person name="von Doehren H."/>
            <person name="Ebbole D.J."/>
            <person name="Esquivel-Naranjo E.U."/>
            <person name="Fekete E."/>
            <person name="Flipphi M."/>
            <person name="Glaser F."/>
            <person name="Gomez-Rodriguez E.Y."/>
            <person name="Gruber S."/>
            <person name="Han C."/>
            <person name="Henrissat B."/>
            <person name="Hermosa R."/>
            <person name="Hernandez-Onate M."/>
            <person name="Karaffa L."/>
            <person name="Kosti I."/>
            <person name="Le Crom S."/>
            <person name="Lindquist E."/>
            <person name="Lucas S."/>
            <person name="Luebeck M."/>
            <person name="Luebeck P.S."/>
            <person name="Margeot A."/>
            <person name="Metz B."/>
            <person name="Misra M."/>
            <person name="Nevalainen H."/>
            <person name="Omann M."/>
            <person name="Packer N."/>
            <person name="Perrone G."/>
            <person name="Uresti-Rivera E.E."/>
            <person name="Salamov A."/>
            <person name="Schmoll M."/>
            <person name="Seiboth B."/>
            <person name="Shapiro H."/>
            <person name="Sukno S."/>
            <person name="Tamayo-Ramos J.A."/>
            <person name="Tisch D."/>
            <person name="Wiest A."/>
            <person name="Wilkinson H.H."/>
            <person name="Zhang M."/>
            <person name="Coutinho P.M."/>
            <person name="Kenerley C.M."/>
            <person name="Monte E."/>
            <person name="Baker S.E."/>
            <person name="Grigoriev I.V."/>
        </authorList>
    </citation>
    <scope>NUCLEOTIDE SEQUENCE [LARGE SCALE GENOMIC DNA]</scope>
    <source>
        <strain evidence="3">ATCC 20476 / IMI 206040</strain>
    </source>
</reference>
<evidence type="ECO:0000256" key="1">
    <source>
        <dbReference type="SAM" id="MobiDB-lite"/>
    </source>
</evidence>
<organism evidence="2 3">
    <name type="scientific">Hypocrea atroviridis (strain ATCC 20476 / IMI 206040)</name>
    <name type="common">Trichoderma atroviride</name>
    <dbReference type="NCBI Taxonomy" id="452589"/>
    <lineage>
        <taxon>Eukaryota</taxon>
        <taxon>Fungi</taxon>
        <taxon>Dikarya</taxon>
        <taxon>Ascomycota</taxon>
        <taxon>Pezizomycotina</taxon>
        <taxon>Sordariomycetes</taxon>
        <taxon>Hypocreomycetidae</taxon>
        <taxon>Hypocreales</taxon>
        <taxon>Hypocreaceae</taxon>
        <taxon>Trichoderma</taxon>
    </lineage>
</organism>